<dbReference type="InterPro" id="IPR032675">
    <property type="entry name" value="LRR_dom_sf"/>
</dbReference>
<dbReference type="SMART" id="SM00368">
    <property type="entry name" value="LRR_RI"/>
    <property type="match status" value="2"/>
</dbReference>
<dbReference type="PANTHER" id="PTHR46761:SF5">
    <property type="entry name" value="RAN GTPASE-ACTIVATING PROTEIN 2"/>
    <property type="match status" value="1"/>
</dbReference>
<sequence length="194" mass="21569">MNDGISEEAAQAVYFRCSSKRVGSEGGVALSEALGGCENLKKLDLQDNMFGVEVGVKLSKALSKHEYLTEITGNDITAEAASSLAACISTKKAITELNLSENELNDEGNDELKDIFKESPEELEPLDENDPERGDDDNNREFGMMVKAMKMNWNPNSKILMSIKMNRGCSRTFYEILSLETRNLPKSMWFVVLN</sequence>
<evidence type="ECO:0000256" key="1">
    <source>
        <dbReference type="SAM" id="MobiDB-lite"/>
    </source>
</evidence>
<accession>A0AAD2E2N3</accession>
<feature type="compositionally biased region" description="Acidic residues" evidence="1">
    <location>
        <begin position="121"/>
        <end position="135"/>
    </location>
</feature>
<keyword evidence="3" id="KW-1185">Reference proteome</keyword>
<gene>
    <name evidence="2" type="ORF">FPE_LOCUS20045</name>
</gene>
<dbReference type="EMBL" id="OU503047">
    <property type="protein sequence ID" value="CAI9772615.1"/>
    <property type="molecule type" value="Genomic_DNA"/>
</dbReference>
<proteinExistence type="predicted"/>
<organism evidence="2 3">
    <name type="scientific">Fraxinus pennsylvanica</name>
    <dbReference type="NCBI Taxonomy" id="56036"/>
    <lineage>
        <taxon>Eukaryota</taxon>
        <taxon>Viridiplantae</taxon>
        <taxon>Streptophyta</taxon>
        <taxon>Embryophyta</taxon>
        <taxon>Tracheophyta</taxon>
        <taxon>Spermatophyta</taxon>
        <taxon>Magnoliopsida</taxon>
        <taxon>eudicotyledons</taxon>
        <taxon>Gunneridae</taxon>
        <taxon>Pentapetalae</taxon>
        <taxon>asterids</taxon>
        <taxon>lamiids</taxon>
        <taxon>Lamiales</taxon>
        <taxon>Oleaceae</taxon>
        <taxon>Oleeae</taxon>
        <taxon>Fraxinus</taxon>
    </lineage>
</organism>
<dbReference type="Proteomes" id="UP000834106">
    <property type="component" value="Chromosome 12"/>
</dbReference>
<dbReference type="AlphaFoldDB" id="A0AAD2E2N3"/>
<dbReference type="InterPro" id="IPR001611">
    <property type="entry name" value="Leu-rich_rpt"/>
</dbReference>
<protein>
    <submittedName>
        <fullName evidence="2">Uncharacterized protein</fullName>
    </submittedName>
</protein>
<feature type="region of interest" description="Disordered" evidence="1">
    <location>
        <begin position="120"/>
        <end position="140"/>
    </location>
</feature>
<dbReference type="Gene3D" id="3.80.10.10">
    <property type="entry name" value="Ribonuclease Inhibitor"/>
    <property type="match status" value="1"/>
</dbReference>
<dbReference type="PANTHER" id="PTHR46761">
    <property type="entry name" value="RAN GTPASE-ACTIVATING PROTEIN 1"/>
    <property type="match status" value="1"/>
</dbReference>
<evidence type="ECO:0000313" key="2">
    <source>
        <dbReference type="EMBL" id="CAI9772615.1"/>
    </source>
</evidence>
<dbReference type="InterPro" id="IPR045203">
    <property type="entry name" value="RanGAP1/2"/>
</dbReference>
<dbReference type="SUPFAM" id="SSF52047">
    <property type="entry name" value="RNI-like"/>
    <property type="match status" value="1"/>
</dbReference>
<name>A0AAD2E2N3_9LAMI</name>
<reference evidence="2" key="1">
    <citation type="submission" date="2023-05" db="EMBL/GenBank/DDBJ databases">
        <authorList>
            <person name="Huff M."/>
        </authorList>
    </citation>
    <scope>NUCLEOTIDE SEQUENCE</scope>
</reference>
<dbReference type="Pfam" id="PF13516">
    <property type="entry name" value="LRR_6"/>
    <property type="match status" value="1"/>
</dbReference>
<evidence type="ECO:0000313" key="3">
    <source>
        <dbReference type="Proteomes" id="UP000834106"/>
    </source>
</evidence>
<dbReference type="GO" id="GO:0005096">
    <property type="term" value="F:GTPase activator activity"/>
    <property type="evidence" value="ECO:0007669"/>
    <property type="project" value="InterPro"/>
</dbReference>